<evidence type="ECO:0000256" key="1">
    <source>
        <dbReference type="SAM" id="MobiDB-lite"/>
    </source>
</evidence>
<feature type="signal peptide" evidence="2">
    <location>
        <begin position="1"/>
        <end position="19"/>
    </location>
</feature>
<organism evidence="3 4">
    <name type="scientific">Rhodoferax sediminis</name>
    <dbReference type="NCBI Taxonomy" id="2509614"/>
    <lineage>
        <taxon>Bacteria</taxon>
        <taxon>Pseudomonadati</taxon>
        <taxon>Pseudomonadota</taxon>
        <taxon>Betaproteobacteria</taxon>
        <taxon>Burkholderiales</taxon>
        <taxon>Comamonadaceae</taxon>
        <taxon>Rhodoferax</taxon>
    </lineage>
</organism>
<dbReference type="EMBL" id="CP035503">
    <property type="protein sequence ID" value="QDL37422.1"/>
    <property type="molecule type" value="Genomic_DNA"/>
</dbReference>
<keyword evidence="2" id="KW-0732">Signal</keyword>
<feature type="chain" id="PRO_5021730563" description="DUF3106 domain-containing protein" evidence="2">
    <location>
        <begin position="20"/>
        <end position="107"/>
    </location>
</feature>
<evidence type="ECO:0000313" key="4">
    <source>
        <dbReference type="Proteomes" id="UP000316798"/>
    </source>
</evidence>
<sequence length="107" mass="11789">MKKIVFLWAQILCLAGAFAQPPRVPAGVAHPPVERGPAGSAAQQGGVLPIQDSPAQRRIELRAILQSQQNALEQPATERRLSPEERAELREQVRQQYQGRPHNTGKP</sequence>
<protein>
    <recommendedName>
        <fullName evidence="5">DUF3106 domain-containing protein</fullName>
    </recommendedName>
</protein>
<accession>A0A515DAI8</accession>
<evidence type="ECO:0008006" key="5">
    <source>
        <dbReference type="Google" id="ProtNLM"/>
    </source>
</evidence>
<dbReference type="AlphaFoldDB" id="A0A515DAI8"/>
<dbReference type="Proteomes" id="UP000316798">
    <property type="component" value="Chromosome"/>
</dbReference>
<evidence type="ECO:0000256" key="2">
    <source>
        <dbReference type="SAM" id="SignalP"/>
    </source>
</evidence>
<gene>
    <name evidence="3" type="ORF">EUB48_09165</name>
</gene>
<feature type="compositionally biased region" description="Basic and acidic residues" evidence="1">
    <location>
        <begin position="76"/>
        <end position="93"/>
    </location>
</feature>
<name>A0A515DAI8_9BURK</name>
<dbReference type="KEGG" id="rhf:EUB48_09165"/>
<proteinExistence type="predicted"/>
<feature type="region of interest" description="Disordered" evidence="1">
    <location>
        <begin position="68"/>
        <end position="107"/>
    </location>
</feature>
<dbReference type="RefSeq" id="WP_142818593.1">
    <property type="nucleotide sequence ID" value="NZ_CP035503.1"/>
</dbReference>
<dbReference type="OrthoDB" id="8853377at2"/>
<feature type="region of interest" description="Disordered" evidence="1">
    <location>
        <begin position="23"/>
        <end position="53"/>
    </location>
</feature>
<reference evidence="3 4" key="1">
    <citation type="submission" date="2019-01" db="EMBL/GenBank/DDBJ databases">
        <title>Genomic insights into a novel species Rhodoferax sp.</title>
        <authorList>
            <person name="Jin L."/>
        </authorList>
    </citation>
    <scope>NUCLEOTIDE SEQUENCE [LARGE SCALE GENOMIC DNA]</scope>
    <source>
        <strain evidence="3 4">CHu59-6-5</strain>
    </source>
</reference>
<keyword evidence="4" id="KW-1185">Reference proteome</keyword>
<evidence type="ECO:0000313" key="3">
    <source>
        <dbReference type="EMBL" id="QDL37422.1"/>
    </source>
</evidence>